<reference evidence="9" key="1">
    <citation type="journal article" date="2019" name="Int. J. Syst. Evol. Microbiol.">
        <title>The Global Catalogue of Microorganisms (GCM) 10K type strain sequencing project: providing services to taxonomists for standard genome sequencing and annotation.</title>
        <authorList>
            <consortium name="The Broad Institute Genomics Platform"/>
            <consortium name="The Broad Institute Genome Sequencing Center for Infectious Disease"/>
            <person name="Wu L."/>
            <person name="Ma J."/>
        </authorList>
    </citation>
    <scope>NUCLEOTIDE SEQUENCE [LARGE SCALE GENOMIC DNA]</scope>
    <source>
        <strain evidence="9">IBRC-M 10987</strain>
    </source>
</reference>
<keyword evidence="5" id="KW-1133">Transmembrane helix</keyword>
<proteinExistence type="inferred from homology"/>
<evidence type="ECO:0000259" key="7">
    <source>
        <dbReference type="Pfam" id="PF04239"/>
    </source>
</evidence>
<organism evidence="8 9">
    <name type="scientific">Paenibacillus xanthanilyticus</name>
    <dbReference type="NCBI Taxonomy" id="1783531"/>
    <lineage>
        <taxon>Bacteria</taxon>
        <taxon>Bacillati</taxon>
        <taxon>Bacillota</taxon>
        <taxon>Bacilli</taxon>
        <taxon>Bacillales</taxon>
        <taxon>Paenibacillaceae</taxon>
        <taxon>Paenibacillus</taxon>
    </lineage>
</organism>
<evidence type="ECO:0000256" key="4">
    <source>
        <dbReference type="ARBA" id="ARBA00022692"/>
    </source>
</evidence>
<comment type="subcellular location">
    <subcellularLocation>
        <location evidence="1">Cell membrane</location>
        <topology evidence="1">Multi-pass membrane protein</topology>
    </subcellularLocation>
</comment>
<dbReference type="RefSeq" id="WP_377720705.1">
    <property type="nucleotide sequence ID" value="NZ_JBHSAM010000031.1"/>
</dbReference>
<evidence type="ECO:0000256" key="6">
    <source>
        <dbReference type="ARBA" id="ARBA00023136"/>
    </source>
</evidence>
<evidence type="ECO:0000313" key="8">
    <source>
        <dbReference type="EMBL" id="MFC4102077.1"/>
    </source>
</evidence>
<dbReference type="Proteomes" id="UP001595715">
    <property type="component" value="Unassembled WGS sequence"/>
</dbReference>
<keyword evidence="6" id="KW-0472">Membrane</keyword>
<name>A0ABV8K815_9BACL</name>
<dbReference type="EMBL" id="JBHSAM010000031">
    <property type="protein sequence ID" value="MFC4102077.1"/>
    <property type="molecule type" value="Genomic_DNA"/>
</dbReference>
<evidence type="ECO:0000256" key="5">
    <source>
        <dbReference type="ARBA" id="ARBA00022989"/>
    </source>
</evidence>
<accession>A0ABV8K815</accession>
<comment type="similarity">
    <text evidence="2">Belongs to the UPF0702 family.</text>
</comment>
<dbReference type="Pfam" id="PF04239">
    <property type="entry name" value="DUF421"/>
    <property type="match status" value="1"/>
</dbReference>
<keyword evidence="3" id="KW-1003">Cell membrane</keyword>
<evidence type="ECO:0000256" key="1">
    <source>
        <dbReference type="ARBA" id="ARBA00004651"/>
    </source>
</evidence>
<comment type="caution">
    <text evidence="8">The sequence shown here is derived from an EMBL/GenBank/DDBJ whole genome shotgun (WGS) entry which is preliminary data.</text>
</comment>
<protein>
    <submittedName>
        <fullName evidence="8">YetF domain-containing protein</fullName>
    </submittedName>
</protein>
<dbReference type="PANTHER" id="PTHR34582">
    <property type="entry name" value="UPF0702 TRANSMEMBRANE PROTEIN YCAP"/>
    <property type="match status" value="1"/>
</dbReference>
<feature type="domain" description="YetF C-terminal" evidence="7">
    <location>
        <begin position="1"/>
        <end position="95"/>
    </location>
</feature>
<keyword evidence="9" id="KW-1185">Reference proteome</keyword>
<evidence type="ECO:0000313" key="9">
    <source>
        <dbReference type="Proteomes" id="UP001595715"/>
    </source>
</evidence>
<gene>
    <name evidence="8" type="ORF">ACFOZ8_20805</name>
</gene>
<keyword evidence="4" id="KW-0812">Transmembrane</keyword>
<dbReference type="PANTHER" id="PTHR34582:SF5">
    <property type="entry name" value="UPF0702 TRANSMEMBRANE PROTEIN YETF"/>
    <property type="match status" value="1"/>
</dbReference>
<evidence type="ECO:0000256" key="3">
    <source>
        <dbReference type="ARBA" id="ARBA00022475"/>
    </source>
</evidence>
<dbReference type="InterPro" id="IPR023090">
    <property type="entry name" value="UPF0702_alpha/beta_dom_sf"/>
</dbReference>
<dbReference type="Gene3D" id="3.30.240.20">
    <property type="entry name" value="bsu07140 like domains"/>
    <property type="match status" value="2"/>
</dbReference>
<dbReference type="InterPro" id="IPR007353">
    <property type="entry name" value="DUF421"/>
</dbReference>
<sequence length="108" mass="12542">MEVNELLGMLREKDIFSIREVRFAFIETDGNVSVIKGEKLQYGQAGLSELPTPLIMDGRIVRKSLQRLRKSDSWLYHELKKKSIDDIQEVFYAEYLEGHGLLVQTQLK</sequence>
<evidence type="ECO:0000256" key="2">
    <source>
        <dbReference type="ARBA" id="ARBA00006448"/>
    </source>
</evidence>